<proteinExistence type="predicted"/>
<protein>
    <submittedName>
        <fullName evidence="1">Uncharacterized protein</fullName>
    </submittedName>
</protein>
<dbReference type="OrthoDB" id="3263820at2759"/>
<dbReference type="Proteomes" id="UP001152320">
    <property type="component" value="Chromosome 4"/>
</dbReference>
<keyword evidence="2" id="KW-1185">Reference proteome</keyword>
<organism evidence="1 2">
    <name type="scientific">Holothuria leucospilota</name>
    <name type="common">Black long sea cucumber</name>
    <name type="synonym">Mertensiothuria leucospilota</name>
    <dbReference type="NCBI Taxonomy" id="206669"/>
    <lineage>
        <taxon>Eukaryota</taxon>
        <taxon>Metazoa</taxon>
        <taxon>Echinodermata</taxon>
        <taxon>Eleutherozoa</taxon>
        <taxon>Echinozoa</taxon>
        <taxon>Holothuroidea</taxon>
        <taxon>Aspidochirotacea</taxon>
        <taxon>Aspidochirotida</taxon>
        <taxon>Holothuriidae</taxon>
        <taxon>Holothuria</taxon>
    </lineage>
</organism>
<evidence type="ECO:0000313" key="2">
    <source>
        <dbReference type="Proteomes" id="UP001152320"/>
    </source>
</evidence>
<accession>A0A9Q1CDU0</accession>
<name>A0A9Q1CDU0_HOLLE</name>
<dbReference type="EMBL" id="JAIZAY010000004">
    <property type="protein sequence ID" value="KAJ8043668.1"/>
    <property type="molecule type" value="Genomic_DNA"/>
</dbReference>
<gene>
    <name evidence="1" type="ORF">HOLleu_10865</name>
</gene>
<sequence length="234" mass="25996">MQQVAEDDDFDVFYDTLPPHPDEPDSWLYDGAPITKAQSSTMIMAFVIRHGLTGSAVQDLLTLLNEHLPFPSVPPGNYLLRKHCMPNIGENDIVYHGYCSKCAAYLGVGEELACTNCETITSKSNVIKNGDFFVSLSIKSQLRNLLEMPSVYSMIGQPFNYEDGTLEDIQDGKLYRETVPPGSFPLLFNSDGVSAFQASTGSVWPILCTLNELPPKERKKTCHACWDLVWGCAF</sequence>
<reference evidence="1" key="1">
    <citation type="submission" date="2021-10" db="EMBL/GenBank/DDBJ databases">
        <title>Tropical sea cucumber genome reveals ecological adaptation and Cuvierian tubules defense mechanism.</title>
        <authorList>
            <person name="Chen T."/>
        </authorList>
    </citation>
    <scope>NUCLEOTIDE SEQUENCE</scope>
    <source>
        <strain evidence="1">Nanhai2018</strain>
        <tissue evidence="1">Muscle</tissue>
    </source>
</reference>
<comment type="caution">
    <text evidence="1">The sequence shown here is derived from an EMBL/GenBank/DDBJ whole genome shotgun (WGS) entry which is preliminary data.</text>
</comment>
<dbReference type="AlphaFoldDB" id="A0A9Q1CDU0"/>
<evidence type="ECO:0000313" key="1">
    <source>
        <dbReference type="EMBL" id="KAJ8043668.1"/>
    </source>
</evidence>